<dbReference type="EMBL" id="CAHP01000001">
    <property type="protein sequence ID" value="CCG39604.1"/>
    <property type="molecule type" value="Genomic_DNA"/>
</dbReference>
<dbReference type="InterPro" id="IPR029063">
    <property type="entry name" value="SAM-dependent_MTases_sf"/>
</dbReference>
<dbReference type="PANTHER" id="PTHR43464">
    <property type="entry name" value="METHYLTRANSFERASE"/>
    <property type="match status" value="1"/>
</dbReference>
<dbReference type="Pfam" id="PF03602">
    <property type="entry name" value="Cons_hypoth95"/>
    <property type="match status" value="1"/>
</dbReference>
<dbReference type="Pfam" id="PF07109">
    <property type="entry name" value="Mg-por_mtran_C"/>
    <property type="match status" value="1"/>
</dbReference>
<accession>H8FML6</accession>
<evidence type="ECO:0000256" key="4">
    <source>
        <dbReference type="NCBIfam" id="TIGR02021"/>
    </source>
</evidence>
<dbReference type="InterPro" id="IPR010940">
    <property type="entry name" value="Mg_prot_MeTrfase_C"/>
</dbReference>
<dbReference type="STRING" id="1150626.PHAMO_10029"/>
<dbReference type="PROSITE" id="PS51556">
    <property type="entry name" value="SAM_MT_MG_PIX"/>
    <property type="match status" value="1"/>
</dbReference>
<dbReference type="Gene3D" id="3.40.50.150">
    <property type="entry name" value="Vaccinia Virus protein VP39"/>
    <property type="match status" value="1"/>
</dbReference>
<keyword evidence="3" id="KW-0949">S-adenosyl-L-methionine</keyword>
<sequence>MPTANYQQRKGWLATYFDRTAADAWAKLTSDSPVSRIRATVRAGREEMRGTLMSWLPADMTGMRLLDAGCGTGLLAVEAARRGAQVVAIDLSPTLIGVAKERMPDDLAPGSIDFRSGDMLDPALGTFDYAVAMDSIIHYDTPDKVKVVAALAAMTRRAVLFTFAPRTPLLMLMHQAGKFFPRGDRGPSIVPVEEKALLATIATTSELAGWSPGRTRRILTGFYKSQALELRRS</sequence>
<organism evidence="6 7">
    <name type="scientific">Magnetospirillum molischianum DSM 120</name>
    <dbReference type="NCBI Taxonomy" id="1150626"/>
    <lineage>
        <taxon>Bacteria</taxon>
        <taxon>Pseudomonadati</taxon>
        <taxon>Pseudomonadota</taxon>
        <taxon>Alphaproteobacteria</taxon>
        <taxon>Rhodospirillales</taxon>
        <taxon>Rhodospirillaceae</taxon>
        <taxon>Magnetospirillum</taxon>
    </lineage>
</organism>
<evidence type="ECO:0000256" key="1">
    <source>
        <dbReference type="ARBA" id="ARBA00022603"/>
    </source>
</evidence>
<gene>
    <name evidence="6" type="primary">bchM</name>
    <name evidence="6" type="ORF">PHAMO_10029</name>
</gene>
<dbReference type="SUPFAM" id="SSF53335">
    <property type="entry name" value="S-adenosyl-L-methionine-dependent methyltransferases"/>
    <property type="match status" value="1"/>
</dbReference>
<evidence type="ECO:0000256" key="2">
    <source>
        <dbReference type="ARBA" id="ARBA00022679"/>
    </source>
</evidence>
<dbReference type="InterPro" id="IPR010251">
    <property type="entry name" value="Mg_prot_MeTrfase"/>
</dbReference>
<dbReference type="eggNOG" id="COG2227">
    <property type="taxonomic scope" value="Bacteria"/>
</dbReference>
<reference evidence="6 7" key="1">
    <citation type="journal article" date="2012" name="J. Bacteriol.">
        <title>Draft Genome Sequence of the Purple Photosynthetic Bacterium Phaeospirillum molischianum DSM120, a Particularly Versatile Bacterium.</title>
        <authorList>
            <person name="Duquesne K."/>
            <person name="Prima V."/>
            <person name="Ji B."/>
            <person name="Rouy Z."/>
            <person name="Medigue C."/>
            <person name="Talla E."/>
            <person name="Sturgis J.N."/>
        </authorList>
    </citation>
    <scope>NUCLEOTIDE SEQUENCE [LARGE SCALE GENOMIC DNA]</scope>
    <source>
        <strain evidence="7">DSM120</strain>
    </source>
</reference>
<protein>
    <recommendedName>
        <fullName evidence="4">Magnesium protoporphyrin IX methyltransferase</fullName>
        <ecNumber evidence="4">2.1.1.11</ecNumber>
    </recommendedName>
</protein>
<evidence type="ECO:0000259" key="5">
    <source>
        <dbReference type="Pfam" id="PF07109"/>
    </source>
</evidence>
<dbReference type="GO" id="GO:0046406">
    <property type="term" value="F:magnesium protoporphyrin IX methyltransferase activity"/>
    <property type="evidence" value="ECO:0007669"/>
    <property type="project" value="UniProtKB-UniRule"/>
</dbReference>
<dbReference type="PANTHER" id="PTHR43464:SF19">
    <property type="entry name" value="UBIQUINONE BIOSYNTHESIS O-METHYLTRANSFERASE, MITOCHONDRIAL"/>
    <property type="match status" value="1"/>
</dbReference>
<evidence type="ECO:0000313" key="7">
    <source>
        <dbReference type="Proteomes" id="UP000004169"/>
    </source>
</evidence>
<dbReference type="CDD" id="cd02440">
    <property type="entry name" value="AdoMet_MTases"/>
    <property type="match status" value="1"/>
</dbReference>
<dbReference type="GO" id="GO:0032259">
    <property type="term" value="P:methylation"/>
    <property type="evidence" value="ECO:0007669"/>
    <property type="project" value="UniProtKB-KW"/>
</dbReference>
<dbReference type="NCBIfam" id="TIGR02021">
    <property type="entry name" value="BchM-ChlM"/>
    <property type="match status" value="1"/>
</dbReference>
<dbReference type="RefSeq" id="WP_002725186.1">
    <property type="nucleotide sequence ID" value="NZ_CAHP01000001.1"/>
</dbReference>
<name>H8FML6_MAGML</name>
<keyword evidence="1 6" id="KW-0489">Methyltransferase</keyword>
<dbReference type="EC" id="2.1.1.11" evidence="4"/>
<keyword evidence="2 6" id="KW-0808">Transferase</keyword>
<evidence type="ECO:0000313" key="6">
    <source>
        <dbReference type="EMBL" id="CCG39604.1"/>
    </source>
</evidence>
<dbReference type="GO" id="GO:0015995">
    <property type="term" value="P:chlorophyll biosynthetic process"/>
    <property type="evidence" value="ECO:0007669"/>
    <property type="project" value="UniProtKB-UniRule"/>
</dbReference>
<keyword evidence="7" id="KW-1185">Reference proteome</keyword>
<feature type="domain" description="Magnesium-protoporphyrin IX methyltransferase C-terminal" evidence="5">
    <location>
        <begin position="132"/>
        <end position="232"/>
    </location>
</feature>
<dbReference type="AlphaFoldDB" id="H8FML6"/>
<evidence type="ECO:0000256" key="3">
    <source>
        <dbReference type="ARBA" id="ARBA00022691"/>
    </source>
</evidence>
<dbReference type="OrthoDB" id="9765084at2"/>
<dbReference type="Proteomes" id="UP000004169">
    <property type="component" value="Unassembled WGS sequence"/>
</dbReference>
<proteinExistence type="predicted"/>
<comment type="caution">
    <text evidence="6">The sequence shown here is derived from an EMBL/GenBank/DDBJ whole genome shotgun (WGS) entry which is preliminary data.</text>
</comment>